<dbReference type="AlphaFoldDB" id="A0AAD2JG32"/>
<gene>
    <name evidence="1" type="ORF">C7V51_02745</name>
</gene>
<dbReference type="EMBL" id="CP028130">
    <property type="protein sequence ID" value="AZZ54919.1"/>
    <property type="molecule type" value="Genomic_DNA"/>
</dbReference>
<dbReference type="KEGG" id="ria:C7V51_02745"/>
<name>A0AAD2JG32_9MICO</name>
<reference evidence="1 2" key="1">
    <citation type="submission" date="2018-03" db="EMBL/GenBank/DDBJ databases">
        <title>Bacteriophage NCPPB3778 and a type I-E CRISPR drive the evolution of the US Biological Select Agent, Rathayibacter toxicus.</title>
        <authorList>
            <person name="Davis E.W.II."/>
            <person name="Tabima J.F."/>
            <person name="Weisberg A.J."/>
            <person name="Dantas Lopes L."/>
            <person name="Wiseman M.S."/>
            <person name="Wiseman M.S."/>
            <person name="Pupko T."/>
            <person name="Belcher M.S."/>
            <person name="Sechler A.J."/>
            <person name="Tancos M.A."/>
            <person name="Schroeder B.K."/>
            <person name="Murray T.D."/>
            <person name="Luster D.G."/>
            <person name="Schneider W.L."/>
            <person name="Rogers E."/>
            <person name="Andreote F.D."/>
            <person name="Grunwald N.J."/>
            <person name="Putnam M.L."/>
            <person name="Chang J.H."/>
        </authorList>
    </citation>
    <scope>NUCLEOTIDE SEQUENCE [LARGE SCALE GENOMIC DNA]</scope>
    <source>
        <strain evidence="1 2">NCCPB 2253</strain>
    </source>
</reference>
<accession>A0AAD2JG32</accession>
<evidence type="ECO:0000313" key="1">
    <source>
        <dbReference type="EMBL" id="AZZ54919.1"/>
    </source>
</evidence>
<organism evidence="1 2">
    <name type="scientific">Rathayibacter iranicus</name>
    <dbReference type="NCBI Taxonomy" id="59737"/>
    <lineage>
        <taxon>Bacteria</taxon>
        <taxon>Bacillati</taxon>
        <taxon>Actinomycetota</taxon>
        <taxon>Actinomycetes</taxon>
        <taxon>Micrococcales</taxon>
        <taxon>Microbacteriaceae</taxon>
        <taxon>Rathayibacter</taxon>
    </lineage>
</organism>
<dbReference type="Proteomes" id="UP000283946">
    <property type="component" value="Chromosome"/>
</dbReference>
<proteinExistence type="predicted"/>
<dbReference type="RefSeq" id="WP_104354104.1">
    <property type="nucleotide sequence ID" value="NZ_CP028130.1"/>
</dbReference>
<protein>
    <submittedName>
        <fullName evidence="1">Uncharacterized protein</fullName>
    </submittedName>
</protein>
<evidence type="ECO:0000313" key="2">
    <source>
        <dbReference type="Proteomes" id="UP000283946"/>
    </source>
</evidence>
<sequence length="194" mass="20960">MSTPERNEIIFAAHRAAGPGATLESVAAQTRLLLDCFAEGSPVLAEFDKEAIRAEATTKTTTFYGTLLFVDKEITSTRGVMFLKTRPSDHHPNGKELVRTDRTDTVEGQEVAKKAQTLVGHRVAVTMRIEKAVIAGKNRTVRVVHAIVSNGVDPAFNPADPSYQPDYEDLKLDKMASRLPRPGPPLAALPGAAA</sequence>